<evidence type="ECO:0000256" key="1">
    <source>
        <dbReference type="ARBA" id="ARBA00022490"/>
    </source>
</evidence>
<keyword evidence="2 5" id="KW-0808">Transferase</keyword>
<evidence type="ECO:0000313" key="6">
    <source>
        <dbReference type="Proteomes" id="UP000050360"/>
    </source>
</evidence>
<keyword evidence="5" id="KW-0328">Glycosyltransferase</keyword>
<evidence type="ECO:0000256" key="2">
    <source>
        <dbReference type="ARBA" id="ARBA00022679"/>
    </source>
</evidence>
<dbReference type="GO" id="GO:0051075">
    <property type="term" value="F:S-adenosylmethionine:tRNA ribosyltransferase-isomerase activity"/>
    <property type="evidence" value="ECO:0007669"/>
    <property type="project" value="UniProtKB-EC"/>
</dbReference>
<dbReference type="InterPro" id="IPR036100">
    <property type="entry name" value="QueA_sf"/>
</dbReference>
<dbReference type="Gene3D" id="3.40.1780.10">
    <property type="entry name" value="QueA-like"/>
    <property type="match status" value="1"/>
</dbReference>
<dbReference type="Pfam" id="PF02547">
    <property type="entry name" value="Queuosine_synth"/>
    <property type="match status" value="1"/>
</dbReference>
<sequence>MERIKEKGVNIAYVTLHVSPGTFTPVQAQDIENHIMEPEYISVRRENADIINGTTGKLIAAGTTTVKALESSCIDGKIIEKEGFSELFIYPSYQFRSKIDAMITNFHLPKSTLLMLVSAFAGRERLMEAYNKAISHSYRFYSFGDAMLVFREGNK</sequence>
<comment type="caution">
    <text evidence="5">The sequence shown here is derived from an EMBL/GenBank/DDBJ whole genome shotgun (WGS) entry which is preliminary data.</text>
</comment>
<dbReference type="PANTHER" id="PTHR30307">
    <property type="entry name" value="S-ADENOSYLMETHIONINE:TRNA RIBOSYLTRANSFERASE-ISOMERASE"/>
    <property type="match status" value="1"/>
</dbReference>
<accession>A0A0P8CNJ7</accession>
<organism evidence="5 6">
    <name type="scientific">Candidatus Methanoperedens nitratireducens</name>
    <dbReference type="NCBI Taxonomy" id="1392998"/>
    <lineage>
        <taxon>Archaea</taxon>
        <taxon>Methanobacteriati</taxon>
        <taxon>Methanobacteriota</taxon>
        <taxon>Stenosarchaea group</taxon>
        <taxon>Methanomicrobia</taxon>
        <taxon>Methanosarcinales</taxon>
        <taxon>ANME-2 cluster</taxon>
        <taxon>Candidatus Methanoperedentaceae</taxon>
        <taxon>Candidatus Methanoperedens</taxon>
    </lineage>
</organism>
<dbReference type="PANTHER" id="PTHR30307:SF0">
    <property type="entry name" value="S-ADENOSYLMETHIONINE:TRNA RIBOSYLTRANSFERASE-ISOMERASE"/>
    <property type="match status" value="1"/>
</dbReference>
<dbReference type="InterPro" id="IPR003699">
    <property type="entry name" value="QueA"/>
</dbReference>
<keyword evidence="1" id="KW-0963">Cytoplasm</keyword>
<dbReference type="PATRIC" id="fig|1719120.3.peg.110"/>
<dbReference type="AlphaFoldDB" id="A0A0P8CNJ7"/>
<dbReference type="GO" id="GO:0008616">
    <property type="term" value="P:tRNA queuosine(34) biosynthetic process"/>
    <property type="evidence" value="ECO:0007669"/>
    <property type="project" value="UniProtKB-KW"/>
</dbReference>
<gene>
    <name evidence="5" type="primary">queA_1</name>
    <name evidence="5" type="ORF">MPEBLZ_00100</name>
</gene>
<dbReference type="SUPFAM" id="SSF111337">
    <property type="entry name" value="QueA-like"/>
    <property type="match status" value="1"/>
</dbReference>
<keyword evidence="4" id="KW-0671">Queuosine biosynthesis</keyword>
<keyword evidence="5" id="KW-0413">Isomerase</keyword>
<evidence type="ECO:0000256" key="3">
    <source>
        <dbReference type="ARBA" id="ARBA00022691"/>
    </source>
</evidence>
<proteinExistence type="predicted"/>
<dbReference type="EC" id="2.4.99.17" evidence="5"/>
<reference evidence="5 6" key="1">
    <citation type="submission" date="2015-09" db="EMBL/GenBank/DDBJ databases">
        <title>A metagenomics-based metabolic model of nitrate-dependent anaerobic oxidation of methane by Methanoperedens-like archaea.</title>
        <authorList>
            <person name="Arshad A."/>
            <person name="Speth D.R."/>
            <person name="De Graaf R.M."/>
            <person name="Op Den Camp H.J."/>
            <person name="Jetten M.S."/>
            <person name="Welte C.U."/>
        </authorList>
    </citation>
    <scope>NUCLEOTIDE SEQUENCE [LARGE SCALE GENOMIC DNA]</scope>
</reference>
<dbReference type="Proteomes" id="UP000050360">
    <property type="component" value="Unassembled WGS sequence"/>
</dbReference>
<dbReference type="InterPro" id="IPR042118">
    <property type="entry name" value="QueA_dom1"/>
</dbReference>
<evidence type="ECO:0000256" key="4">
    <source>
        <dbReference type="ARBA" id="ARBA00022785"/>
    </source>
</evidence>
<evidence type="ECO:0000313" key="5">
    <source>
        <dbReference type="EMBL" id="KPQ45303.1"/>
    </source>
</evidence>
<dbReference type="EMBL" id="LKCM01000014">
    <property type="protein sequence ID" value="KPQ45303.1"/>
    <property type="molecule type" value="Genomic_DNA"/>
</dbReference>
<name>A0A0P8CNJ7_9EURY</name>
<protein>
    <submittedName>
        <fullName evidence="5">S-adenosylmethionine:tRNA ribosyltransferase-isomerase</fullName>
        <ecNumber evidence="5">2.4.99.17</ecNumber>
    </submittedName>
</protein>
<keyword evidence="3" id="KW-0949">S-adenosyl-L-methionine</keyword>